<sequence>MRQEEQDEERGLLMDPREQRNTKRGSIVSLNKDDEDIERILGERRYQYILAVIGDSKESNPIVTLRIHGKLMKAYIDDGSEISLLSKKRWQDIGKPYMKESDVKARNTNTEVPIIGQSKINLEIPGKSSKEEVFYIVEDLTSEVITGRSYLKQYQTFKHDYKNNCIFLGPNKLPIWFESKRSKLVLKANKDETIAPGSYQDFPSEGVSQ</sequence>
<evidence type="ECO:0000313" key="4">
    <source>
        <dbReference type="Proteomes" id="UP000046392"/>
    </source>
</evidence>
<dbReference type="Gene3D" id="2.40.70.10">
    <property type="entry name" value="Acid Proteases"/>
    <property type="match status" value="1"/>
</dbReference>
<evidence type="ECO:0000259" key="3">
    <source>
        <dbReference type="Pfam" id="PF00077"/>
    </source>
</evidence>
<evidence type="ECO:0000313" key="5">
    <source>
        <dbReference type="WBParaSite" id="SPAL_0001229400.1"/>
    </source>
</evidence>
<feature type="domain" description="Retropepsins" evidence="3">
    <location>
        <begin position="58"/>
        <end position="155"/>
    </location>
</feature>
<feature type="compositionally biased region" description="Basic and acidic residues" evidence="2">
    <location>
        <begin position="1"/>
        <end position="21"/>
    </location>
</feature>
<feature type="region of interest" description="Disordered" evidence="2">
    <location>
        <begin position="1"/>
        <end position="25"/>
    </location>
</feature>
<dbReference type="WBParaSite" id="SPAL_0001229400.1">
    <property type="protein sequence ID" value="SPAL_0001229400.1"/>
    <property type="gene ID" value="SPAL_0001229400"/>
</dbReference>
<dbReference type="SUPFAM" id="SSF50630">
    <property type="entry name" value="Acid proteases"/>
    <property type="match status" value="1"/>
</dbReference>
<accession>A0A0N5C2T7</accession>
<dbReference type="InterPro" id="IPR018061">
    <property type="entry name" value="Retropepsins"/>
</dbReference>
<evidence type="ECO:0000256" key="2">
    <source>
        <dbReference type="SAM" id="MobiDB-lite"/>
    </source>
</evidence>
<evidence type="ECO:0000256" key="1">
    <source>
        <dbReference type="ARBA" id="ARBA00022801"/>
    </source>
</evidence>
<keyword evidence="1" id="KW-0378">Hydrolase</keyword>
<dbReference type="Proteomes" id="UP000046392">
    <property type="component" value="Unplaced"/>
</dbReference>
<proteinExistence type="predicted"/>
<name>A0A0N5C2T7_STREA</name>
<dbReference type="GO" id="GO:0016787">
    <property type="term" value="F:hydrolase activity"/>
    <property type="evidence" value="ECO:0007669"/>
    <property type="project" value="UniProtKB-KW"/>
</dbReference>
<organism evidence="4 5">
    <name type="scientific">Strongyloides papillosus</name>
    <name type="common">Intestinal threadworm</name>
    <dbReference type="NCBI Taxonomy" id="174720"/>
    <lineage>
        <taxon>Eukaryota</taxon>
        <taxon>Metazoa</taxon>
        <taxon>Ecdysozoa</taxon>
        <taxon>Nematoda</taxon>
        <taxon>Chromadorea</taxon>
        <taxon>Rhabditida</taxon>
        <taxon>Tylenchina</taxon>
        <taxon>Panagrolaimomorpha</taxon>
        <taxon>Strongyloidoidea</taxon>
        <taxon>Strongyloididae</taxon>
        <taxon>Strongyloides</taxon>
    </lineage>
</organism>
<dbReference type="AlphaFoldDB" id="A0A0N5C2T7"/>
<reference evidence="5" key="1">
    <citation type="submission" date="2017-02" db="UniProtKB">
        <authorList>
            <consortium name="WormBaseParasite"/>
        </authorList>
    </citation>
    <scope>IDENTIFICATION</scope>
</reference>
<dbReference type="Pfam" id="PF00077">
    <property type="entry name" value="RVP"/>
    <property type="match status" value="1"/>
</dbReference>
<keyword evidence="4" id="KW-1185">Reference proteome</keyword>
<dbReference type="STRING" id="174720.A0A0N5C2T7"/>
<protein>
    <submittedName>
        <fullName evidence="5">RVP domain-containing protein</fullName>
    </submittedName>
</protein>
<dbReference type="InterPro" id="IPR021109">
    <property type="entry name" value="Peptidase_aspartic_dom_sf"/>
</dbReference>